<dbReference type="PANTHER" id="PTHR30250">
    <property type="entry name" value="PST FAMILY PREDICTED COLANIC ACID TRANSPORTER"/>
    <property type="match status" value="1"/>
</dbReference>
<keyword evidence="2" id="KW-1003">Cell membrane</keyword>
<feature type="transmembrane region" description="Helical" evidence="6">
    <location>
        <begin position="25"/>
        <end position="51"/>
    </location>
</feature>
<keyword evidence="4 6" id="KW-1133">Transmembrane helix</keyword>
<dbReference type="Pfam" id="PF01943">
    <property type="entry name" value="Polysacc_synt"/>
    <property type="match status" value="1"/>
</dbReference>
<accession>A0A1T4YVX7</accession>
<dbReference type="STRING" id="48467.SAMN02745166_04375"/>
<evidence type="ECO:0000256" key="3">
    <source>
        <dbReference type="ARBA" id="ARBA00022692"/>
    </source>
</evidence>
<evidence type="ECO:0000313" key="8">
    <source>
        <dbReference type="Proteomes" id="UP000190774"/>
    </source>
</evidence>
<feature type="transmembrane region" description="Helical" evidence="6">
    <location>
        <begin position="217"/>
        <end position="238"/>
    </location>
</feature>
<gene>
    <name evidence="7" type="ORF">SAMN02745166_04375</name>
</gene>
<protein>
    <submittedName>
        <fullName evidence="7">Membrane protein involved in the export of O-antigen and teichoic acid</fullName>
    </submittedName>
</protein>
<keyword evidence="8" id="KW-1185">Reference proteome</keyword>
<feature type="transmembrane region" description="Helical" evidence="6">
    <location>
        <begin position="448"/>
        <end position="471"/>
    </location>
</feature>
<feature type="transmembrane region" description="Helical" evidence="6">
    <location>
        <begin position="358"/>
        <end position="376"/>
    </location>
</feature>
<name>A0A1T4YVX7_9BACT</name>
<feature type="transmembrane region" description="Helical" evidence="6">
    <location>
        <begin position="414"/>
        <end position="436"/>
    </location>
</feature>
<sequence>MLAMLLSLVAVPLYLQWLGQERYGLLLTGMAFGSYLMFADGGLTWASMLLIAEASGREDRVEIASIVKCSLSLAGCSTLLVAVIVTGLVMSLKLMSPVAWLPSHPEFSGLLIVLGLSTGLNLLFSPFYNLLFGLQDAHLATAYQGVGRLVGTVLMLVIARQGCSLAWIFAGNVFGGLLVSLAVAWHCRRRHSWAFSHGSFWNGAQIRRQLRMSVKSFIMQIGSILWGTAPVLAISGAAGPQAVPAYTVPVALLNAPFGLLTSFCANLQAGYGEAMGRGDREWITKTIAALLRKAALLIGLLGTGYMLLAEAFIGLWTHGHLQSDPLMLLSALVIVSMGTVLSFFRYALTGINRHRNAALADLICGLLCFVFVFLSVRFYGPGWVGAGVAVAVILSSGWMLPVELSRALQRRRIWPAWSFWARLVVVMLMSGIAGWLSMKSMVGDGILAWGRILVSGSVCFGVYSSLSFWLFSEDVMPIKTALASYRKGLQVK</sequence>
<keyword evidence="3 6" id="KW-0812">Transmembrane</keyword>
<evidence type="ECO:0000256" key="5">
    <source>
        <dbReference type="ARBA" id="ARBA00023136"/>
    </source>
</evidence>
<evidence type="ECO:0000313" key="7">
    <source>
        <dbReference type="EMBL" id="SKB05939.1"/>
    </source>
</evidence>
<feature type="transmembrane region" description="Helical" evidence="6">
    <location>
        <begin position="140"/>
        <end position="159"/>
    </location>
</feature>
<evidence type="ECO:0000256" key="4">
    <source>
        <dbReference type="ARBA" id="ARBA00022989"/>
    </source>
</evidence>
<dbReference type="InterPro" id="IPR002797">
    <property type="entry name" value="Polysacc_synth"/>
</dbReference>
<feature type="transmembrane region" description="Helical" evidence="6">
    <location>
        <begin position="250"/>
        <end position="269"/>
    </location>
</feature>
<feature type="transmembrane region" description="Helical" evidence="6">
    <location>
        <begin position="326"/>
        <end position="346"/>
    </location>
</feature>
<dbReference type="Proteomes" id="UP000190774">
    <property type="component" value="Unassembled WGS sequence"/>
</dbReference>
<evidence type="ECO:0000256" key="1">
    <source>
        <dbReference type="ARBA" id="ARBA00004651"/>
    </source>
</evidence>
<organism evidence="7 8">
    <name type="scientific">Prosthecobacter debontii</name>
    <dbReference type="NCBI Taxonomy" id="48467"/>
    <lineage>
        <taxon>Bacteria</taxon>
        <taxon>Pseudomonadati</taxon>
        <taxon>Verrucomicrobiota</taxon>
        <taxon>Verrucomicrobiia</taxon>
        <taxon>Verrucomicrobiales</taxon>
        <taxon>Verrucomicrobiaceae</taxon>
        <taxon>Prosthecobacter</taxon>
    </lineage>
</organism>
<reference evidence="8" key="1">
    <citation type="submission" date="2017-02" db="EMBL/GenBank/DDBJ databases">
        <authorList>
            <person name="Varghese N."/>
            <person name="Submissions S."/>
        </authorList>
    </citation>
    <scope>NUCLEOTIDE SEQUENCE [LARGE SCALE GENOMIC DNA]</scope>
    <source>
        <strain evidence="8">ATCC 700200</strain>
    </source>
</reference>
<feature type="transmembrane region" description="Helical" evidence="6">
    <location>
        <begin position="382"/>
        <end position="402"/>
    </location>
</feature>
<proteinExistence type="predicted"/>
<dbReference type="InterPro" id="IPR050833">
    <property type="entry name" value="Poly_Biosynth_Transport"/>
</dbReference>
<feature type="transmembrane region" description="Helical" evidence="6">
    <location>
        <begin position="165"/>
        <end position="185"/>
    </location>
</feature>
<comment type="subcellular location">
    <subcellularLocation>
        <location evidence="1">Cell membrane</location>
        <topology evidence="1">Multi-pass membrane protein</topology>
    </subcellularLocation>
</comment>
<evidence type="ECO:0000256" key="6">
    <source>
        <dbReference type="SAM" id="Phobius"/>
    </source>
</evidence>
<dbReference type="AlphaFoldDB" id="A0A1T4YVX7"/>
<feature type="transmembrane region" description="Helical" evidence="6">
    <location>
        <begin position="107"/>
        <end position="128"/>
    </location>
</feature>
<feature type="transmembrane region" description="Helical" evidence="6">
    <location>
        <begin position="290"/>
        <end position="314"/>
    </location>
</feature>
<dbReference type="EMBL" id="FUYE01000019">
    <property type="protein sequence ID" value="SKB05939.1"/>
    <property type="molecule type" value="Genomic_DNA"/>
</dbReference>
<evidence type="ECO:0000256" key="2">
    <source>
        <dbReference type="ARBA" id="ARBA00022475"/>
    </source>
</evidence>
<dbReference type="PANTHER" id="PTHR30250:SF26">
    <property type="entry name" value="PSMA PROTEIN"/>
    <property type="match status" value="1"/>
</dbReference>
<keyword evidence="5 6" id="KW-0472">Membrane</keyword>
<dbReference type="GO" id="GO:0005886">
    <property type="term" value="C:plasma membrane"/>
    <property type="evidence" value="ECO:0007669"/>
    <property type="project" value="UniProtKB-SubCell"/>
</dbReference>
<feature type="transmembrane region" description="Helical" evidence="6">
    <location>
        <begin position="71"/>
        <end position="95"/>
    </location>
</feature>